<feature type="transmembrane region" description="Helical" evidence="8">
    <location>
        <begin position="381"/>
        <end position="403"/>
    </location>
</feature>
<feature type="transmembrane region" description="Helical" evidence="8">
    <location>
        <begin position="313"/>
        <end position="332"/>
    </location>
</feature>
<keyword evidence="3" id="KW-1003">Cell membrane</keyword>
<evidence type="ECO:0000256" key="3">
    <source>
        <dbReference type="ARBA" id="ARBA00022475"/>
    </source>
</evidence>
<keyword evidence="4 8" id="KW-0812">Transmembrane</keyword>
<feature type="domain" description="Major facilitator superfamily (MFS) profile" evidence="9">
    <location>
        <begin position="20"/>
        <end position="403"/>
    </location>
</feature>
<keyword evidence="6 8" id="KW-0472">Membrane</keyword>
<name>A0ABU2H3A3_9ACTN</name>
<feature type="transmembrane region" description="Helical" evidence="8">
    <location>
        <begin position="287"/>
        <end position="307"/>
    </location>
</feature>
<evidence type="ECO:0000256" key="2">
    <source>
        <dbReference type="ARBA" id="ARBA00022448"/>
    </source>
</evidence>
<feature type="transmembrane region" description="Helical" evidence="8">
    <location>
        <begin position="86"/>
        <end position="105"/>
    </location>
</feature>
<feature type="compositionally biased region" description="Low complexity" evidence="7">
    <location>
        <begin position="413"/>
        <end position="434"/>
    </location>
</feature>
<keyword evidence="5 8" id="KW-1133">Transmembrane helix</keyword>
<comment type="subcellular location">
    <subcellularLocation>
        <location evidence="1">Cell membrane</location>
        <topology evidence="1">Multi-pass membrane protein</topology>
    </subcellularLocation>
</comment>
<feature type="transmembrane region" description="Helical" evidence="8">
    <location>
        <begin position="216"/>
        <end position="243"/>
    </location>
</feature>
<dbReference type="Proteomes" id="UP001250214">
    <property type="component" value="Unassembled WGS sequence"/>
</dbReference>
<evidence type="ECO:0000256" key="5">
    <source>
        <dbReference type="ARBA" id="ARBA00022989"/>
    </source>
</evidence>
<dbReference type="RefSeq" id="WP_310911324.1">
    <property type="nucleotide sequence ID" value="NZ_JAVLVT010000002.1"/>
</dbReference>
<feature type="transmembrane region" description="Helical" evidence="8">
    <location>
        <begin position="111"/>
        <end position="133"/>
    </location>
</feature>
<dbReference type="EMBL" id="JAVLVT010000002">
    <property type="protein sequence ID" value="MDS1269785.1"/>
    <property type="molecule type" value="Genomic_DNA"/>
</dbReference>
<organism evidence="10 11">
    <name type="scientific">Lipingzhangella rawalii</name>
    <dbReference type="NCBI Taxonomy" id="2055835"/>
    <lineage>
        <taxon>Bacteria</taxon>
        <taxon>Bacillati</taxon>
        <taxon>Actinomycetota</taxon>
        <taxon>Actinomycetes</taxon>
        <taxon>Streptosporangiales</taxon>
        <taxon>Nocardiopsidaceae</taxon>
        <taxon>Lipingzhangella</taxon>
    </lineage>
</organism>
<feature type="transmembrane region" description="Helical" evidence="8">
    <location>
        <begin position="145"/>
        <end position="170"/>
    </location>
</feature>
<gene>
    <name evidence="10" type="ORF">RIF23_05695</name>
</gene>
<dbReference type="InterPro" id="IPR050171">
    <property type="entry name" value="MFS_Transporters"/>
</dbReference>
<feature type="transmembrane region" description="Helical" evidence="8">
    <location>
        <begin position="255"/>
        <end position="275"/>
    </location>
</feature>
<feature type="transmembrane region" description="Helical" evidence="8">
    <location>
        <begin position="176"/>
        <end position="195"/>
    </location>
</feature>
<dbReference type="InterPro" id="IPR011701">
    <property type="entry name" value="MFS"/>
</dbReference>
<evidence type="ECO:0000256" key="4">
    <source>
        <dbReference type="ARBA" id="ARBA00022692"/>
    </source>
</evidence>
<sequence length="445" mass="44837">MRNKGQRPHDVSWFHRPGWQMTVAGVALAVLSAAANMASPLYPTYQQVLGISALTMTVLYATFAATAVPSLLLFGPAGDALGRKPVLLASLTCAFGGTAVFAVGGDVSALFLGRVLVGVGLGMGTGAGIAAMVESAPACHPARGSTLATVAFVVGSGAGPLLAGVLAQYLPQPTTLPFGVMLALLGGAGLLALSLRGSMLPARRVWRPTRPTVPRPVRVVFAVAAVGGFLGWAVVGVFLALLPSVAESSTDTPNYALSGAVVGAVLFCSALSQFVAPRLAPRAAQTLGLTGLAIGMTLLVSSYLPLFADGGSLAVLAIAAVVCGCGHGLGYWGAAREIDIRAPHRYRAGVSAALYLGFYAGAGIPALAVGLLSLAGSLQTAIQSVGMVIVLVTVAFLPVPSLIQTPILHRPAGGAHPPVAPSSPASQPGAPPRAGRTEPVPRSMV</sequence>
<accession>A0ABU2H3A3</accession>
<feature type="transmembrane region" description="Helical" evidence="8">
    <location>
        <begin position="21"/>
        <end position="42"/>
    </location>
</feature>
<evidence type="ECO:0000256" key="1">
    <source>
        <dbReference type="ARBA" id="ARBA00004651"/>
    </source>
</evidence>
<dbReference type="PROSITE" id="PS50850">
    <property type="entry name" value="MFS"/>
    <property type="match status" value="1"/>
</dbReference>
<evidence type="ECO:0000313" key="10">
    <source>
        <dbReference type="EMBL" id="MDS1269785.1"/>
    </source>
</evidence>
<evidence type="ECO:0000313" key="11">
    <source>
        <dbReference type="Proteomes" id="UP001250214"/>
    </source>
</evidence>
<feature type="transmembrane region" description="Helical" evidence="8">
    <location>
        <begin position="48"/>
        <end position="74"/>
    </location>
</feature>
<comment type="caution">
    <text evidence="10">The sequence shown here is derived from an EMBL/GenBank/DDBJ whole genome shotgun (WGS) entry which is preliminary data.</text>
</comment>
<feature type="transmembrane region" description="Helical" evidence="8">
    <location>
        <begin position="353"/>
        <end position="375"/>
    </location>
</feature>
<dbReference type="InterPro" id="IPR036259">
    <property type="entry name" value="MFS_trans_sf"/>
</dbReference>
<dbReference type="Gene3D" id="1.20.1250.20">
    <property type="entry name" value="MFS general substrate transporter like domains"/>
    <property type="match status" value="1"/>
</dbReference>
<dbReference type="InterPro" id="IPR020846">
    <property type="entry name" value="MFS_dom"/>
</dbReference>
<evidence type="ECO:0000256" key="7">
    <source>
        <dbReference type="SAM" id="MobiDB-lite"/>
    </source>
</evidence>
<dbReference type="PANTHER" id="PTHR23517">
    <property type="entry name" value="RESISTANCE PROTEIN MDTM, PUTATIVE-RELATED-RELATED"/>
    <property type="match status" value="1"/>
</dbReference>
<reference evidence="11" key="1">
    <citation type="submission" date="2023-07" db="EMBL/GenBank/DDBJ databases">
        <title>Novel species in the genus Lipingzhangella isolated from Sambhar Salt Lake.</title>
        <authorList>
            <person name="Jiya N."/>
            <person name="Kajale S."/>
            <person name="Sharma A."/>
        </authorList>
    </citation>
    <scope>NUCLEOTIDE SEQUENCE [LARGE SCALE GENOMIC DNA]</scope>
    <source>
        <strain evidence="11">LS1_29</strain>
    </source>
</reference>
<keyword evidence="2" id="KW-0813">Transport</keyword>
<dbReference type="Pfam" id="PF07690">
    <property type="entry name" value="MFS_1"/>
    <property type="match status" value="1"/>
</dbReference>
<dbReference type="PANTHER" id="PTHR23517:SF13">
    <property type="entry name" value="MAJOR FACILITATOR SUPERFAMILY MFS_1"/>
    <property type="match status" value="1"/>
</dbReference>
<feature type="region of interest" description="Disordered" evidence="7">
    <location>
        <begin position="413"/>
        <end position="445"/>
    </location>
</feature>
<dbReference type="SUPFAM" id="SSF103473">
    <property type="entry name" value="MFS general substrate transporter"/>
    <property type="match status" value="1"/>
</dbReference>
<evidence type="ECO:0000256" key="8">
    <source>
        <dbReference type="SAM" id="Phobius"/>
    </source>
</evidence>
<protein>
    <submittedName>
        <fullName evidence="10">MFS transporter</fullName>
    </submittedName>
</protein>
<proteinExistence type="predicted"/>
<keyword evidence="11" id="KW-1185">Reference proteome</keyword>
<evidence type="ECO:0000256" key="6">
    <source>
        <dbReference type="ARBA" id="ARBA00023136"/>
    </source>
</evidence>
<evidence type="ECO:0000259" key="9">
    <source>
        <dbReference type="PROSITE" id="PS50850"/>
    </source>
</evidence>